<accession>A0A7S3TN40</accession>
<evidence type="ECO:0000256" key="4">
    <source>
        <dbReference type="RuleBase" id="RU361169"/>
    </source>
</evidence>
<dbReference type="SMART" id="SM00710">
    <property type="entry name" value="PbH1"/>
    <property type="match status" value="5"/>
</dbReference>
<dbReference type="PANTHER" id="PTHR31339:SF9">
    <property type="entry name" value="PLASMIN AND FIBRONECTIN-BINDING PROTEIN A"/>
    <property type="match status" value="1"/>
</dbReference>
<keyword evidence="5" id="KW-1133">Transmembrane helix</keyword>
<dbReference type="EMBL" id="HBIR01053008">
    <property type="protein sequence ID" value="CAE0589235.1"/>
    <property type="molecule type" value="Transcribed_RNA"/>
</dbReference>
<evidence type="ECO:0000313" key="6">
    <source>
        <dbReference type="EMBL" id="CAE0589235.1"/>
    </source>
</evidence>
<keyword evidence="2 4" id="KW-0378">Hydrolase</keyword>
<comment type="similarity">
    <text evidence="1 4">Belongs to the glycosyl hydrolase 28 family.</text>
</comment>
<dbReference type="InterPro" id="IPR051801">
    <property type="entry name" value="GH28_Enzymes"/>
</dbReference>
<protein>
    <submittedName>
        <fullName evidence="6">Uncharacterized protein</fullName>
    </submittedName>
</protein>
<dbReference type="InterPro" id="IPR012334">
    <property type="entry name" value="Pectin_lyas_fold"/>
</dbReference>
<keyword evidence="3 4" id="KW-0326">Glycosidase</keyword>
<evidence type="ECO:0000256" key="3">
    <source>
        <dbReference type="ARBA" id="ARBA00023295"/>
    </source>
</evidence>
<feature type="transmembrane region" description="Helical" evidence="5">
    <location>
        <begin position="368"/>
        <end position="389"/>
    </location>
</feature>
<dbReference type="GO" id="GO:0004650">
    <property type="term" value="F:polygalacturonase activity"/>
    <property type="evidence" value="ECO:0007669"/>
    <property type="project" value="InterPro"/>
</dbReference>
<evidence type="ECO:0000256" key="5">
    <source>
        <dbReference type="SAM" id="Phobius"/>
    </source>
</evidence>
<sequence>MFSFVDSARVAVTGSLTLRDGGWFTMLFTNCDGIHLAGFDLRAVRDGINLMQSRNVHVEDIRIHGGRDDALKFGSDYSRGKSVASYNVLVRNSILGSSHGYAAIAFGTETVGDFYNFTFENLKLMGAMSGIALTSYDGAHIHDLTFRDIQMSDLASPFFFAIYARLRRPMKLVESRDARVGSIRNINLHRIFAENLRAKETKGLYATPVAMLDGMPRLVLEHIFQEHPIGPGISFRDVELHFPGLGEVAATCLPGITLAKKYPMGDVPAYAAYFRRVRGVHLKNVTASLAPAVADGRPAIVIEDSNAVQLRGVAVHRSNGSGYDVEVRRSHSIDSSVGLEVVQDPCNPLLLGSKLARTISLCGYTWCLRFQVTALCGLLFLGCCCWCYLRVRPRRPVTASKRISLSASGYCPREGEPRERERLSA</sequence>
<organism evidence="6">
    <name type="scientific">Emiliania huxleyi</name>
    <name type="common">Coccolithophore</name>
    <name type="synonym">Pontosphaera huxleyi</name>
    <dbReference type="NCBI Taxonomy" id="2903"/>
    <lineage>
        <taxon>Eukaryota</taxon>
        <taxon>Haptista</taxon>
        <taxon>Haptophyta</taxon>
        <taxon>Prymnesiophyceae</taxon>
        <taxon>Isochrysidales</taxon>
        <taxon>Noelaerhabdaceae</taxon>
        <taxon>Emiliania</taxon>
    </lineage>
</organism>
<name>A0A7S3TN40_EMIHU</name>
<reference evidence="6" key="1">
    <citation type="submission" date="2021-01" db="EMBL/GenBank/DDBJ databases">
        <authorList>
            <person name="Corre E."/>
            <person name="Pelletier E."/>
            <person name="Niang G."/>
            <person name="Scheremetjew M."/>
            <person name="Finn R."/>
            <person name="Kale V."/>
            <person name="Holt S."/>
            <person name="Cochrane G."/>
            <person name="Meng A."/>
            <person name="Brown T."/>
            <person name="Cohen L."/>
        </authorList>
    </citation>
    <scope>NUCLEOTIDE SEQUENCE</scope>
    <source>
        <strain evidence="6">379</strain>
    </source>
</reference>
<dbReference type="InterPro" id="IPR011050">
    <property type="entry name" value="Pectin_lyase_fold/virulence"/>
</dbReference>
<evidence type="ECO:0000256" key="2">
    <source>
        <dbReference type="ARBA" id="ARBA00022801"/>
    </source>
</evidence>
<evidence type="ECO:0000256" key="1">
    <source>
        <dbReference type="ARBA" id="ARBA00008834"/>
    </source>
</evidence>
<dbReference type="AlphaFoldDB" id="A0A7S3TN40"/>
<dbReference type="PANTHER" id="PTHR31339">
    <property type="entry name" value="PECTIN LYASE-RELATED"/>
    <property type="match status" value="1"/>
</dbReference>
<gene>
    <name evidence="6" type="ORF">EHUX00137_LOCUS41353</name>
</gene>
<dbReference type="InterPro" id="IPR006626">
    <property type="entry name" value="PbH1"/>
</dbReference>
<dbReference type="Gene3D" id="2.160.20.10">
    <property type="entry name" value="Single-stranded right-handed beta-helix, Pectin lyase-like"/>
    <property type="match status" value="1"/>
</dbReference>
<keyword evidence="5" id="KW-0812">Transmembrane</keyword>
<dbReference type="SUPFAM" id="SSF51126">
    <property type="entry name" value="Pectin lyase-like"/>
    <property type="match status" value="1"/>
</dbReference>
<proteinExistence type="inferred from homology"/>
<keyword evidence="5" id="KW-0472">Membrane</keyword>
<dbReference type="Pfam" id="PF00295">
    <property type="entry name" value="Glyco_hydro_28"/>
    <property type="match status" value="1"/>
</dbReference>
<dbReference type="GO" id="GO:0005975">
    <property type="term" value="P:carbohydrate metabolic process"/>
    <property type="evidence" value="ECO:0007669"/>
    <property type="project" value="InterPro"/>
</dbReference>
<dbReference type="InterPro" id="IPR000743">
    <property type="entry name" value="Glyco_hydro_28"/>
</dbReference>